<dbReference type="GO" id="GO:0005886">
    <property type="term" value="C:plasma membrane"/>
    <property type="evidence" value="ECO:0007669"/>
    <property type="project" value="UniProtKB-SubCell"/>
</dbReference>
<keyword evidence="10" id="KW-0969">Cilium</keyword>
<evidence type="ECO:0000259" key="9">
    <source>
        <dbReference type="Pfam" id="PF04509"/>
    </source>
</evidence>
<dbReference type="AlphaFoldDB" id="M1N4H2"/>
<feature type="domain" description="CheC-like protein" evidence="9">
    <location>
        <begin position="141"/>
        <end position="175"/>
    </location>
</feature>
<proteinExistence type="inferred from homology"/>
<dbReference type="InterPro" id="IPR051469">
    <property type="entry name" value="FliN/MopA/SpaO"/>
</dbReference>
<evidence type="ECO:0000256" key="5">
    <source>
        <dbReference type="ARBA" id="ARBA00022779"/>
    </source>
</evidence>
<reference evidence="10 11" key="1">
    <citation type="submission" date="2013-02" db="EMBL/GenBank/DDBJ databases">
        <title>Genome sequence of Clostridium saccharoperbutylacetonicum N1-4(HMT).</title>
        <authorList>
            <person name="Poehlein A."/>
            <person name="Daniel R."/>
        </authorList>
    </citation>
    <scope>NUCLEOTIDE SEQUENCE [LARGE SCALE GENOMIC DNA]</scope>
    <source>
        <strain evidence="11">N1-4(HMT)</strain>
    </source>
</reference>
<evidence type="ECO:0000256" key="1">
    <source>
        <dbReference type="ARBA" id="ARBA00004413"/>
    </source>
</evidence>
<dbReference type="eggNOG" id="COG1886">
    <property type="taxonomic scope" value="Bacteria"/>
</dbReference>
<evidence type="ECO:0000256" key="4">
    <source>
        <dbReference type="ARBA" id="ARBA00022500"/>
    </source>
</evidence>
<dbReference type="STRING" id="36745.CLSAP_43540"/>
<dbReference type="eggNOG" id="COG1776">
    <property type="taxonomic scope" value="Bacteria"/>
</dbReference>
<dbReference type="PATRIC" id="fig|931276.5.peg.4620"/>
<keyword evidence="10" id="KW-0966">Cell projection</keyword>
<keyword evidence="11" id="KW-1185">Reference proteome</keyword>
<evidence type="ECO:0000256" key="7">
    <source>
        <dbReference type="SAM" id="MobiDB-lite"/>
    </source>
</evidence>
<accession>M1N4H2</accession>
<dbReference type="NCBIfam" id="TIGR02480">
    <property type="entry name" value="fliN"/>
    <property type="match status" value="1"/>
</dbReference>
<keyword evidence="10" id="KW-0282">Flagellum</keyword>
<dbReference type="SUPFAM" id="SSF103039">
    <property type="entry name" value="CheC-like"/>
    <property type="match status" value="1"/>
</dbReference>
<dbReference type="GO" id="GO:0006935">
    <property type="term" value="P:chemotaxis"/>
    <property type="evidence" value="ECO:0007669"/>
    <property type="project" value="UniProtKB-KW"/>
</dbReference>
<evidence type="ECO:0000256" key="3">
    <source>
        <dbReference type="ARBA" id="ARBA00022475"/>
    </source>
</evidence>
<evidence type="ECO:0000259" key="8">
    <source>
        <dbReference type="Pfam" id="PF01052"/>
    </source>
</evidence>
<evidence type="ECO:0000313" key="10">
    <source>
        <dbReference type="EMBL" id="AGF58337.1"/>
    </source>
</evidence>
<dbReference type="GO" id="GO:0016787">
    <property type="term" value="F:hydrolase activity"/>
    <property type="evidence" value="ECO:0007669"/>
    <property type="project" value="UniProtKB-KW"/>
</dbReference>
<evidence type="ECO:0000256" key="2">
    <source>
        <dbReference type="ARBA" id="ARBA00009226"/>
    </source>
</evidence>
<dbReference type="HOGENOM" id="CLU_033893_0_0_9"/>
<dbReference type="SUPFAM" id="SSF101801">
    <property type="entry name" value="Surface presentation of antigens (SPOA)"/>
    <property type="match status" value="1"/>
</dbReference>
<dbReference type="InterPro" id="IPR001543">
    <property type="entry name" value="FliN-like_C"/>
</dbReference>
<dbReference type="KEGG" id="csr:Cspa_c45840"/>
<dbReference type="InterPro" id="IPR001172">
    <property type="entry name" value="FliN_T3SS_HrcQb"/>
</dbReference>
<dbReference type="CDD" id="cd17907">
    <property type="entry name" value="FliY_FliN-Y"/>
    <property type="match status" value="1"/>
</dbReference>
<dbReference type="PRINTS" id="PR00956">
    <property type="entry name" value="FLGMOTORFLIN"/>
</dbReference>
<keyword evidence="4" id="KW-0145">Chemotaxis</keyword>
<dbReference type="EC" id="3.-.-.-" evidence="10"/>
<evidence type="ECO:0000256" key="6">
    <source>
        <dbReference type="ARBA" id="ARBA00023136"/>
    </source>
</evidence>
<comment type="similarity">
    <text evidence="2">Belongs to the FliN/MopA/SpaO family.</text>
</comment>
<feature type="domain" description="Flagellar motor switch protein FliN-like C-terminal" evidence="8">
    <location>
        <begin position="320"/>
        <end position="390"/>
    </location>
</feature>
<dbReference type="Gene3D" id="3.40.1550.10">
    <property type="entry name" value="CheC-like"/>
    <property type="match status" value="1"/>
</dbReference>
<feature type="domain" description="CheC-like protein" evidence="9">
    <location>
        <begin position="45"/>
        <end position="79"/>
    </location>
</feature>
<dbReference type="EMBL" id="CP004121">
    <property type="protein sequence ID" value="AGF58337.1"/>
    <property type="molecule type" value="Genomic_DNA"/>
</dbReference>
<feature type="region of interest" description="Disordered" evidence="7">
    <location>
        <begin position="232"/>
        <end position="257"/>
    </location>
</feature>
<sequence>MSMSNNFLSQEEINALLSGEDTTSTESDNGTTASTDAEVITDLDKDLLGEIGNISMGSASTALYQLINQQVNITTPVVTVTTLREIKEGFETPNIVLDIEYVTGIIGRNILIVKIADGLVISNLMMGGDGNITEVHELSEIEISAVSEAMNQMIGSAATSMATMFGRKVDISPPSARVVTDGNMPISEAIPEDEPIVRVSFKMTIGDIVDSNIMQIFPISTAKNIVAIMTGEDKPKEEPKAEPAKAAPKESIASKEIQQPVNNAPSMEPQYSQPQQQYYEQQPYYEAPPQRMQQPVEVHSAAFEPLAPQNNVPPIKNIDLILDVPLDISVVLGRTKKSIQDILNLGTGSLIELDKLAEEPVEILVNGKQIALGEVVVVDENFGIRITSIVSSVERIKKLR</sequence>
<keyword evidence="6" id="KW-0472">Membrane</keyword>
<evidence type="ECO:0000313" key="11">
    <source>
        <dbReference type="Proteomes" id="UP000011728"/>
    </source>
</evidence>
<dbReference type="GO" id="GO:0003774">
    <property type="term" value="F:cytoskeletal motor activity"/>
    <property type="evidence" value="ECO:0007669"/>
    <property type="project" value="InterPro"/>
</dbReference>
<dbReference type="Gene3D" id="2.30.330.10">
    <property type="entry name" value="SpoA-like"/>
    <property type="match status" value="1"/>
</dbReference>
<comment type="subcellular location">
    <subcellularLocation>
        <location evidence="1">Cell membrane</location>
        <topology evidence="1">Peripheral membrane protein</topology>
        <orientation evidence="1">Cytoplasmic side</orientation>
    </subcellularLocation>
</comment>
<dbReference type="InterPro" id="IPR007597">
    <property type="entry name" value="CheC"/>
</dbReference>
<protein>
    <submittedName>
        <fullName evidence="10">Flagellar motor switch phosphatase FliY</fullName>
        <ecNumber evidence="10">3.-.-.-</ecNumber>
    </submittedName>
</protein>
<dbReference type="InterPro" id="IPR028976">
    <property type="entry name" value="CheC-like_sf"/>
</dbReference>
<dbReference type="GO" id="GO:0009425">
    <property type="term" value="C:bacterial-type flagellum basal body"/>
    <property type="evidence" value="ECO:0007669"/>
    <property type="project" value="InterPro"/>
</dbReference>
<dbReference type="GO" id="GO:0071973">
    <property type="term" value="P:bacterial-type flagellum-dependent cell motility"/>
    <property type="evidence" value="ECO:0007669"/>
    <property type="project" value="InterPro"/>
</dbReference>
<feature type="compositionally biased region" description="Basic and acidic residues" evidence="7">
    <location>
        <begin position="232"/>
        <end position="243"/>
    </location>
</feature>
<dbReference type="NCBIfam" id="NF005995">
    <property type="entry name" value="PRK08119.1"/>
    <property type="match status" value="1"/>
</dbReference>
<dbReference type="Proteomes" id="UP000011728">
    <property type="component" value="Chromosome"/>
</dbReference>
<dbReference type="Pfam" id="PF01052">
    <property type="entry name" value="FliMN_C"/>
    <property type="match status" value="1"/>
</dbReference>
<gene>
    <name evidence="10" type="primary">fliY2</name>
    <name evidence="10" type="ORF">Cspa_c45840</name>
</gene>
<keyword evidence="10" id="KW-0378">Hydrolase</keyword>
<dbReference type="RefSeq" id="WP_015394648.1">
    <property type="nucleotide sequence ID" value="NC_020291.1"/>
</dbReference>
<name>M1N4H2_9CLOT</name>
<dbReference type="Pfam" id="PF04509">
    <property type="entry name" value="CheC"/>
    <property type="match status" value="2"/>
</dbReference>
<dbReference type="InterPro" id="IPR036429">
    <property type="entry name" value="SpoA-like_sf"/>
</dbReference>
<keyword evidence="5" id="KW-0283">Flagellar rotation</keyword>
<dbReference type="PANTHER" id="PTHR43484:SF1">
    <property type="entry name" value="FLAGELLAR MOTOR SWITCH PROTEIN FLIN"/>
    <property type="match status" value="1"/>
</dbReference>
<organism evidence="10 11">
    <name type="scientific">Clostridium saccharoperbutylacetonicum N1-4(HMT)</name>
    <dbReference type="NCBI Taxonomy" id="931276"/>
    <lineage>
        <taxon>Bacteria</taxon>
        <taxon>Bacillati</taxon>
        <taxon>Bacillota</taxon>
        <taxon>Clostridia</taxon>
        <taxon>Eubacteriales</taxon>
        <taxon>Clostridiaceae</taxon>
        <taxon>Clostridium</taxon>
    </lineage>
</organism>
<dbReference type="InterPro" id="IPR012826">
    <property type="entry name" value="FliN"/>
</dbReference>
<keyword evidence="3" id="KW-1003">Cell membrane</keyword>
<dbReference type="PANTHER" id="PTHR43484">
    <property type="match status" value="1"/>
</dbReference>